<dbReference type="AlphaFoldDB" id="A0A225MBW5"/>
<dbReference type="HAMAP" id="MF_01202">
    <property type="entry name" value="DadA"/>
    <property type="match status" value="1"/>
</dbReference>
<dbReference type="EC" id="1.4.99.-" evidence="7"/>
<dbReference type="SUPFAM" id="SSF51905">
    <property type="entry name" value="FAD/NAD(P)-binding domain"/>
    <property type="match status" value="1"/>
</dbReference>
<protein>
    <recommendedName>
        <fullName evidence="7">D-amino acid dehydrogenase</fullName>
        <ecNumber evidence="7">1.4.99.-</ecNumber>
    </recommendedName>
</protein>
<dbReference type="Gene3D" id="3.30.9.10">
    <property type="entry name" value="D-Amino Acid Oxidase, subunit A, domain 2"/>
    <property type="match status" value="1"/>
</dbReference>
<dbReference type="GO" id="GO:0005737">
    <property type="term" value="C:cytoplasm"/>
    <property type="evidence" value="ECO:0007669"/>
    <property type="project" value="TreeGrafter"/>
</dbReference>
<evidence type="ECO:0000313" key="9">
    <source>
        <dbReference type="EMBL" id="OWT58182.1"/>
    </source>
</evidence>
<dbReference type="GO" id="GO:0008718">
    <property type="term" value="F:D-amino-acid dehydrogenase activity"/>
    <property type="evidence" value="ECO:0007669"/>
    <property type="project" value="UniProtKB-UniRule"/>
</dbReference>
<evidence type="ECO:0000256" key="7">
    <source>
        <dbReference type="HAMAP-Rule" id="MF_01202"/>
    </source>
</evidence>
<dbReference type="Proteomes" id="UP000214603">
    <property type="component" value="Unassembled WGS sequence"/>
</dbReference>
<evidence type="ECO:0000313" key="10">
    <source>
        <dbReference type="Proteomes" id="UP000214603"/>
    </source>
</evidence>
<dbReference type="GO" id="GO:0055130">
    <property type="term" value="P:D-alanine catabolic process"/>
    <property type="evidence" value="ECO:0007669"/>
    <property type="project" value="TreeGrafter"/>
</dbReference>
<keyword evidence="4 7" id="KW-0274">FAD</keyword>
<evidence type="ECO:0000259" key="8">
    <source>
        <dbReference type="Pfam" id="PF01266"/>
    </source>
</evidence>
<keyword evidence="3 7" id="KW-0285">Flavoprotein</keyword>
<dbReference type="RefSeq" id="WP_088604094.1">
    <property type="nucleotide sequence ID" value="NZ_NJIH01000008.1"/>
</dbReference>
<evidence type="ECO:0000256" key="3">
    <source>
        <dbReference type="ARBA" id="ARBA00022630"/>
    </source>
</evidence>
<dbReference type="InterPro" id="IPR036188">
    <property type="entry name" value="FAD/NAD-bd_sf"/>
</dbReference>
<dbReference type="SUPFAM" id="SSF54373">
    <property type="entry name" value="FAD-linked reductases, C-terminal domain"/>
    <property type="match status" value="1"/>
</dbReference>
<reference evidence="10" key="1">
    <citation type="submission" date="2017-06" db="EMBL/GenBank/DDBJ databases">
        <title>Herbaspirillum phytohormonus sp. nov., isolated from the root nodule of Robinia pseudoacacia in lead-zinc mine.</title>
        <authorList>
            <person name="Fan M."/>
            <person name="Lin Y."/>
        </authorList>
    </citation>
    <scope>NUCLEOTIDE SEQUENCE [LARGE SCALE GENOMIC DNA]</scope>
    <source>
        <strain evidence="10">SC-089</strain>
    </source>
</reference>
<sequence>MKIIILGAGVIGVSSAYYLAEQGHEVTVLEREPGPACETSFGNAGQVSFGYSSPWAAPGVPFKALKWMFAKHPPLTIRPDGTLFQLRWMYQMWRNCTAARYAVNKERLLRISEHSRECLAQLRARTGIEYEGRRQGTLQVFRTRKQLDAAARDIRVLEEAGIRYELLSRQELPNIEPALAASLHKLVGGLRLPDDETGDCRLFTGRLEALARALGVQFRYGVTVDRLESAGGEITGVRCAGQLLQADAYVVALGSYSTPLLRGLVQLPVYPLKGYSITVPVARDDAAPVSTLLDETYKIAITRFDQRIRVGGMAEIVGYDKSLDPRRERTLEMVLRDLFPEGYQAGSVSFWTGLRPKTPDSTPIIGATGIRRLYLNTGHGTLGWTMSCGSGQLIADIVSGRPTAIRSDDLAVSRYA</sequence>
<keyword evidence="5 7" id="KW-0560">Oxidoreductase</keyword>
<evidence type="ECO:0000256" key="6">
    <source>
        <dbReference type="ARBA" id="ARBA00047884"/>
    </source>
</evidence>
<name>A0A225MBW5_9BURK</name>
<dbReference type="OrthoDB" id="18526at2"/>
<comment type="caution">
    <text evidence="9">The sequence shown here is derived from an EMBL/GenBank/DDBJ whole genome shotgun (WGS) entry which is preliminary data.</text>
</comment>
<dbReference type="Pfam" id="PF01266">
    <property type="entry name" value="DAO"/>
    <property type="match status" value="1"/>
</dbReference>
<comment type="cofactor">
    <cofactor evidence="1 7">
        <name>FAD</name>
        <dbReference type="ChEBI" id="CHEBI:57692"/>
    </cofactor>
</comment>
<feature type="binding site" evidence="7">
    <location>
        <begin position="3"/>
        <end position="17"/>
    </location>
    <ligand>
        <name>FAD</name>
        <dbReference type="ChEBI" id="CHEBI:57692"/>
    </ligand>
</feature>
<dbReference type="InterPro" id="IPR006076">
    <property type="entry name" value="FAD-dep_OxRdtase"/>
</dbReference>
<dbReference type="Gene3D" id="3.50.50.60">
    <property type="entry name" value="FAD/NAD(P)-binding domain"/>
    <property type="match status" value="2"/>
</dbReference>
<dbReference type="InterPro" id="IPR023080">
    <property type="entry name" value="DadA"/>
</dbReference>
<evidence type="ECO:0000256" key="5">
    <source>
        <dbReference type="ARBA" id="ARBA00023002"/>
    </source>
</evidence>
<accession>A0A225MBW5</accession>
<comment type="function">
    <text evidence="7">Oxidative deamination of D-amino acids.</text>
</comment>
<feature type="domain" description="FAD dependent oxidoreductase" evidence="8">
    <location>
        <begin position="2"/>
        <end position="396"/>
    </location>
</feature>
<dbReference type="NCBIfam" id="NF001933">
    <property type="entry name" value="PRK00711.1"/>
    <property type="match status" value="1"/>
</dbReference>
<comment type="similarity">
    <text evidence="2 7">Belongs to the DadA oxidoreductase family.</text>
</comment>
<gene>
    <name evidence="7" type="primary">dadA</name>
    <name evidence="9" type="ORF">CEY11_14350</name>
</gene>
<organism evidence="9 10">
    <name type="scientific">Candidimonas nitroreducens</name>
    <dbReference type="NCBI Taxonomy" id="683354"/>
    <lineage>
        <taxon>Bacteria</taxon>
        <taxon>Pseudomonadati</taxon>
        <taxon>Pseudomonadota</taxon>
        <taxon>Betaproteobacteria</taxon>
        <taxon>Burkholderiales</taxon>
        <taxon>Alcaligenaceae</taxon>
        <taxon>Candidimonas</taxon>
    </lineage>
</organism>
<dbReference type="FunFam" id="3.50.50.60:FF:000020">
    <property type="entry name" value="D-amino acid dehydrogenase"/>
    <property type="match status" value="1"/>
</dbReference>
<dbReference type="PANTHER" id="PTHR13847:SF280">
    <property type="entry name" value="D-AMINO ACID DEHYDROGENASE"/>
    <property type="match status" value="1"/>
</dbReference>
<evidence type="ECO:0000256" key="1">
    <source>
        <dbReference type="ARBA" id="ARBA00001974"/>
    </source>
</evidence>
<dbReference type="EMBL" id="NJIH01000008">
    <property type="protein sequence ID" value="OWT58182.1"/>
    <property type="molecule type" value="Genomic_DNA"/>
</dbReference>
<dbReference type="GO" id="GO:0005886">
    <property type="term" value="C:plasma membrane"/>
    <property type="evidence" value="ECO:0007669"/>
    <property type="project" value="TreeGrafter"/>
</dbReference>
<keyword evidence="10" id="KW-1185">Reference proteome</keyword>
<evidence type="ECO:0000256" key="2">
    <source>
        <dbReference type="ARBA" id="ARBA00009410"/>
    </source>
</evidence>
<evidence type="ECO:0000256" key="4">
    <source>
        <dbReference type="ARBA" id="ARBA00022827"/>
    </source>
</evidence>
<dbReference type="PANTHER" id="PTHR13847">
    <property type="entry name" value="SARCOSINE DEHYDROGENASE-RELATED"/>
    <property type="match status" value="1"/>
</dbReference>
<comment type="catalytic activity">
    <reaction evidence="6 7">
        <text>a D-alpha-amino acid + A + H2O = a 2-oxocarboxylate + AH2 + NH4(+)</text>
        <dbReference type="Rhea" id="RHEA:18125"/>
        <dbReference type="ChEBI" id="CHEBI:13193"/>
        <dbReference type="ChEBI" id="CHEBI:15377"/>
        <dbReference type="ChEBI" id="CHEBI:17499"/>
        <dbReference type="ChEBI" id="CHEBI:28938"/>
        <dbReference type="ChEBI" id="CHEBI:35179"/>
        <dbReference type="ChEBI" id="CHEBI:59871"/>
    </reaction>
</comment>
<proteinExistence type="inferred from homology"/>